<proteinExistence type="predicted"/>
<accession>A0ABQ8S508</accession>
<feature type="compositionally biased region" description="Basic and acidic residues" evidence="1">
    <location>
        <begin position="23"/>
        <end position="33"/>
    </location>
</feature>
<evidence type="ECO:0000256" key="1">
    <source>
        <dbReference type="SAM" id="MobiDB-lite"/>
    </source>
</evidence>
<dbReference type="EMBL" id="JAJSOF020000036">
    <property type="protein sequence ID" value="KAJ4428946.1"/>
    <property type="molecule type" value="Genomic_DNA"/>
</dbReference>
<reference evidence="2 3" key="1">
    <citation type="journal article" date="2022" name="Allergy">
        <title>Genome assembly and annotation of Periplaneta americana reveal a comprehensive cockroach allergen profile.</title>
        <authorList>
            <person name="Wang L."/>
            <person name="Xiong Q."/>
            <person name="Saelim N."/>
            <person name="Wang L."/>
            <person name="Nong W."/>
            <person name="Wan A.T."/>
            <person name="Shi M."/>
            <person name="Liu X."/>
            <person name="Cao Q."/>
            <person name="Hui J.H.L."/>
            <person name="Sookrung N."/>
            <person name="Leung T.F."/>
            <person name="Tungtrongchitr A."/>
            <person name="Tsui S.K.W."/>
        </authorList>
    </citation>
    <scope>NUCLEOTIDE SEQUENCE [LARGE SCALE GENOMIC DNA]</scope>
    <source>
        <strain evidence="2">PWHHKU_190912</strain>
    </source>
</reference>
<protein>
    <submittedName>
        <fullName evidence="2">Uncharacterized protein</fullName>
    </submittedName>
</protein>
<keyword evidence="3" id="KW-1185">Reference proteome</keyword>
<feature type="region of interest" description="Disordered" evidence="1">
    <location>
        <begin position="1"/>
        <end position="33"/>
    </location>
</feature>
<sequence length="104" mass="12135">MGPVPTRHRDTLGELRQYSDAQDQDKPLETQRDMRSLRFLKPMKHCMIQEHRNINPFGGNEHDWVKVVQGCAEDERRYPQLRKKSSNSCGQEFSPHIVLPPLVP</sequence>
<name>A0ABQ8S508_PERAM</name>
<evidence type="ECO:0000313" key="3">
    <source>
        <dbReference type="Proteomes" id="UP001148838"/>
    </source>
</evidence>
<evidence type="ECO:0000313" key="2">
    <source>
        <dbReference type="EMBL" id="KAJ4428946.1"/>
    </source>
</evidence>
<organism evidence="2 3">
    <name type="scientific">Periplaneta americana</name>
    <name type="common">American cockroach</name>
    <name type="synonym">Blatta americana</name>
    <dbReference type="NCBI Taxonomy" id="6978"/>
    <lineage>
        <taxon>Eukaryota</taxon>
        <taxon>Metazoa</taxon>
        <taxon>Ecdysozoa</taxon>
        <taxon>Arthropoda</taxon>
        <taxon>Hexapoda</taxon>
        <taxon>Insecta</taxon>
        <taxon>Pterygota</taxon>
        <taxon>Neoptera</taxon>
        <taxon>Polyneoptera</taxon>
        <taxon>Dictyoptera</taxon>
        <taxon>Blattodea</taxon>
        <taxon>Blattoidea</taxon>
        <taxon>Blattidae</taxon>
        <taxon>Blattinae</taxon>
        <taxon>Periplaneta</taxon>
    </lineage>
</organism>
<dbReference type="Proteomes" id="UP001148838">
    <property type="component" value="Unassembled WGS sequence"/>
</dbReference>
<comment type="caution">
    <text evidence="2">The sequence shown here is derived from an EMBL/GenBank/DDBJ whole genome shotgun (WGS) entry which is preliminary data.</text>
</comment>
<gene>
    <name evidence="2" type="ORF">ANN_25942</name>
</gene>